<dbReference type="InterPro" id="IPR016169">
    <property type="entry name" value="FAD-bd_PCMH_sub2"/>
</dbReference>
<evidence type="ECO:0000259" key="13">
    <source>
        <dbReference type="PROSITE" id="PS51846"/>
    </source>
</evidence>
<dbReference type="PANTHER" id="PTHR22777">
    <property type="entry name" value="HEMOLYSIN-RELATED"/>
    <property type="match status" value="1"/>
</dbReference>
<evidence type="ECO:0000256" key="1">
    <source>
        <dbReference type="ARBA" id="ARBA00004651"/>
    </source>
</evidence>
<evidence type="ECO:0000256" key="10">
    <source>
        <dbReference type="PROSITE-ProRule" id="PRU01193"/>
    </source>
</evidence>
<feature type="transmembrane region" description="Helical" evidence="11">
    <location>
        <begin position="127"/>
        <end position="156"/>
    </location>
</feature>
<keyword evidence="8 10" id="KW-0472">Membrane</keyword>
<protein>
    <submittedName>
        <fullName evidence="14">HlyC/CorC family transporter</fullName>
    </submittedName>
</protein>
<dbReference type="CDD" id="cd04590">
    <property type="entry name" value="CBS_pair_CorC_HlyC_assoc"/>
    <property type="match status" value="1"/>
</dbReference>
<dbReference type="InterPro" id="IPR002550">
    <property type="entry name" value="CNNM"/>
</dbReference>
<dbReference type="Pfam" id="PF00571">
    <property type="entry name" value="CBS"/>
    <property type="match status" value="2"/>
</dbReference>
<reference evidence="14" key="2">
    <citation type="journal article" date="2021" name="PeerJ">
        <title>Extensive microbial diversity within the chicken gut microbiome revealed by metagenomics and culture.</title>
        <authorList>
            <person name="Gilroy R."/>
            <person name="Ravi A."/>
            <person name="Getino M."/>
            <person name="Pursley I."/>
            <person name="Horton D.L."/>
            <person name="Alikhan N.F."/>
            <person name="Baker D."/>
            <person name="Gharbi K."/>
            <person name="Hall N."/>
            <person name="Watson M."/>
            <person name="Adriaenssens E.M."/>
            <person name="Foster-Nyarko E."/>
            <person name="Jarju S."/>
            <person name="Secka A."/>
            <person name="Antonio M."/>
            <person name="Oren A."/>
            <person name="Chaudhuri R.R."/>
            <person name="La Ragione R."/>
            <person name="Hildebrand F."/>
            <person name="Pallen M.J."/>
        </authorList>
    </citation>
    <scope>NUCLEOTIDE SEQUENCE</scope>
    <source>
        <strain evidence="14">10532</strain>
    </source>
</reference>
<dbReference type="InterPro" id="IPR036318">
    <property type="entry name" value="FAD-bd_PCMH-like_sf"/>
</dbReference>
<name>A0A9D9HRK7_9SPIR</name>
<evidence type="ECO:0000313" key="15">
    <source>
        <dbReference type="Proteomes" id="UP000823638"/>
    </source>
</evidence>
<evidence type="ECO:0000256" key="7">
    <source>
        <dbReference type="ARBA" id="ARBA00023122"/>
    </source>
</evidence>
<dbReference type="InterPro" id="IPR000644">
    <property type="entry name" value="CBS_dom"/>
</dbReference>
<dbReference type="InterPro" id="IPR005170">
    <property type="entry name" value="Transptr-assoc_dom"/>
</dbReference>
<dbReference type="GO" id="GO:0005886">
    <property type="term" value="C:plasma membrane"/>
    <property type="evidence" value="ECO:0007669"/>
    <property type="project" value="UniProtKB-SubCell"/>
</dbReference>
<comment type="subcellular location">
    <subcellularLocation>
        <location evidence="1">Cell membrane</location>
        <topology evidence="1">Multi-pass membrane protein</topology>
    </subcellularLocation>
</comment>
<sequence length="424" mass="47136">MDDPDPLSIIIISIVLVVLLMLSACFSAAETAVLSLNKIRLSHLAKTFKRKGKILEKIRKNPAGFLNMVLLADNVVNSSASACATWLAMSFFGNAGVGIATGGLTFILLITGEITPKKIARERPEQVVILLAPIVSFFMTLFTPVFKIVGGFQLIVKKVFRRKSKPAHLTEEDLKLLIEVGEEEGVLEADEKNMLKNVFEFSDLTAKEIMTPRIDIETVELNDSYKDILQLSKMTTHSRFPVIDEDIDHILGVVYIKDFLLMNGEKEDFSVKNIMRPIHFVFEGKSISQVEQELISSKQNMAVVIDEYGGTAGIVTIEDIVEEVVGSISDEYDRTERPEYDKYGKDAFTIDGGLRLSQVEELTGLNLSKYESDTAAGLVMEECGEIPVKGQKVSVGDWIFEVTEISAKRIVRIKLYPETGDRDG</sequence>
<evidence type="ECO:0000256" key="6">
    <source>
        <dbReference type="ARBA" id="ARBA00022989"/>
    </source>
</evidence>
<dbReference type="Gene3D" id="3.30.465.10">
    <property type="match status" value="1"/>
</dbReference>
<keyword evidence="7 9" id="KW-0129">CBS domain</keyword>
<dbReference type="InterPro" id="IPR044751">
    <property type="entry name" value="Ion_transp-like_CBS"/>
</dbReference>
<feature type="domain" description="CBS" evidence="12">
    <location>
        <begin position="210"/>
        <end position="269"/>
    </location>
</feature>
<dbReference type="Proteomes" id="UP000823638">
    <property type="component" value="Unassembled WGS sequence"/>
</dbReference>
<feature type="transmembrane region" description="Helical" evidence="11">
    <location>
        <begin position="95"/>
        <end position="115"/>
    </location>
</feature>
<organism evidence="14 15">
    <name type="scientific">Candidatus Gallitreponema excrementavium</name>
    <dbReference type="NCBI Taxonomy" id="2840840"/>
    <lineage>
        <taxon>Bacteria</taxon>
        <taxon>Pseudomonadati</taxon>
        <taxon>Spirochaetota</taxon>
        <taxon>Spirochaetia</taxon>
        <taxon>Spirochaetales</taxon>
        <taxon>Candidatus Gallitreponema</taxon>
    </lineage>
</organism>
<dbReference type="Pfam" id="PF03471">
    <property type="entry name" value="CorC_HlyC"/>
    <property type="match status" value="1"/>
</dbReference>
<dbReference type="Pfam" id="PF01595">
    <property type="entry name" value="CNNM"/>
    <property type="match status" value="1"/>
</dbReference>
<dbReference type="PROSITE" id="PS51371">
    <property type="entry name" value="CBS"/>
    <property type="match status" value="2"/>
</dbReference>
<evidence type="ECO:0000313" key="14">
    <source>
        <dbReference type="EMBL" id="MBO8458486.1"/>
    </source>
</evidence>
<dbReference type="SMART" id="SM01091">
    <property type="entry name" value="CorC_HlyC"/>
    <property type="match status" value="1"/>
</dbReference>
<evidence type="ECO:0000256" key="4">
    <source>
        <dbReference type="ARBA" id="ARBA00022692"/>
    </source>
</evidence>
<reference evidence="14" key="1">
    <citation type="submission" date="2020-10" db="EMBL/GenBank/DDBJ databases">
        <authorList>
            <person name="Gilroy R."/>
        </authorList>
    </citation>
    <scope>NUCLEOTIDE SEQUENCE</scope>
    <source>
        <strain evidence="14">10532</strain>
    </source>
</reference>
<dbReference type="InterPro" id="IPR046342">
    <property type="entry name" value="CBS_dom_sf"/>
</dbReference>
<comment type="caution">
    <text evidence="14">The sequence shown here is derived from an EMBL/GenBank/DDBJ whole genome shotgun (WGS) entry which is preliminary data.</text>
</comment>
<feature type="domain" description="CNNM transmembrane" evidence="13">
    <location>
        <begin position="5"/>
        <end position="191"/>
    </location>
</feature>
<proteinExistence type="inferred from homology"/>
<feature type="transmembrane region" description="Helical" evidence="11">
    <location>
        <begin position="6"/>
        <end position="29"/>
    </location>
</feature>
<dbReference type="PANTHER" id="PTHR22777:SF32">
    <property type="entry name" value="UPF0053 INNER MEMBRANE PROTEIN YFJD"/>
    <property type="match status" value="1"/>
</dbReference>
<dbReference type="EMBL" id="JADIMM010000111">
    <property type="protein sequence ID" value="MBO8458486.1"/>
    <property type="molecule type" value="Genomic_DNA"/>
</dbReference>
<evidence type="ECO:0000256" key="5">
    <source>
        <dbReference type="ARBA" id="ARBA00022737"/>
    </source>
</evidence>
<accession>A0A9D9HRK7</accession>
<keyword evidence="6 10" id="KW-1133">Transmembrane helix</keyword>
<evidence type="ECO:0000256" key="2">
    <source>
        <dbReference type="ARBA" id="ARBA00006337"/>
    </source>
</evidence>
<feature type="domain" description="CBS" evidence="12">
    <location>
        <begin position="274"/>
        <end position="331"/>
    </location>
</feature>
<evidence type="ECO:0000256" key="3">
    <source>
        <dbReference type="ARBA" id="ARBA00022475"/>
    </source>
</evidence>
<dbReference type="GO" id="GO:0050660">
    <property type="term" value="F:flavin adenine dinucleotide binding"/>
    <property type="evidence" value="ECO:0007669"/>
    <property type="project" value="InterPro"/>
</dbReference>
<evidence type="ECO:0000256" key="8">
    <source>
        <dbReference type="ARBA" id="ARBA00023136"/>
    </source>
</evidence>
<gene>
    <name evidence="14" type="ORF">IAA81_09725</name>
</gene>
<evidence type="ECO:0000256" key="9">
    <source>
        <dbReference type="PROSITE-ProRule" id="PRU00703"/>
    </source>
</evidence>
<dbReference type="SUPFAM" id="SSF54631">
    <property type="entry name" value="CBS-domain pair"/>
    <property type="match status" value="1"/>
</dbReference>
<dbReference type="PROSITE" id="PS51846">
    <property type="entry name" value="CNNM"/>
    <property type="match status" value="1"/>
</dbReference>
<dbReference type="SUPFAM" id="SSF56176">
    <property type="entry name" value="FAD-binding/transporter-associated domain-like"/>
    <property type="match status" value="1"/>
</dbReference>
<evidence type="ECO:0000256" key="11">
    <source>
        <dbReference type="SAM" id="Phobius"/>
    </source>
</evidence>
<evidence type="ECO:0000259" key="12">
    <source>
        <dbReference type="PROSITE" id="PS51371"/>
    </source>
</evidence>
<dbReference type="FunFam" id="3.10.580.10:FF:000002">
    <property type="entry name" value="Magnesium/cobalt efflux protein CorC"/>
    <property type="match status" value="1"/>
</dbReference>
<dbReference type="Gene3D" id="3.10.580.10">
    <property type="entry name" value="CBS-domain"/>
    <property type="match status" value="1"/>
</dbReference>
<keyword evidence="3" id="KW-1003">Cell membrane</keyword>
<dbReference type="AlphaFoldDB" id="A0A9D9HRK7"/>
<keyword evidence="4 10" id="KW-0812">Transmembrane</keyword>
<keyword evidence="5" id="KW-0677">Repeat</keyword>
<comment type="similarity">
    <text evidence="2">Belongs to the UPF0053 family.</text>
</comment>